<dbReference type="SUPFAM" id="SSF143011">
    <property type="entry name" value="RelE-like"/>
    <property type="match status" value="1"/>
</dbReference>
<proteinExistence type="predicted"/>
<evidence type="ECO:0000313" key="2">
    <source>
        <dbReference type="Proteomes" id="UP000683520"/>
    </source>
</evidence>
<dbReference type="InterPro" id="IPR007711">
    <property type="entry name" value="HigB-1"/>
</dbReference>
<dbReference type="InterPro" id="IPR035093">
    <property type="entry name" value="RelE/ParE_toxin_dom_sf"/>
</dbReference>
<name>A0ABX8KXW9_9CORY</name>
<dbReference type="PANTHER" id="PTHR40266:SF2">
    <property type="entry name" value="TOXIN HIGB-1"/>
    <property type="match status" value="1"/>
</dbReference>
<dbReference type="Proteomes" id="UP000683520">
    <property type="component" value="Chromosome"/>
</dbReference>
<dbReference type="RefSeq" id="WP_070422087.1">
    <property type="nucleotide sequence ID" value="NZ_CP047198.1"/>
</dbReference>
<dbReference type="PANTHER" id="PTHR40266">
    <property type="entry name" value="TOXIN HIGB-1"/>
    <property type="match status" value="1"/>
</dbReference>
<dbReference type="Pfam" id="PF05015">
    <property type="entry name" value="HigB-like_toxin"/>
    <property type="match status" value="1"/>
</dbReference>
<accession>A0ABX8KXW9</accession>
<evidence type="ECO:0000313" key="1">
    <source>
        <dbReference type="EMBL" id="QXB19655.1"/>
    </source>
</evidence>
<gene>
    <name evidence="1" type="ORF">I6L55_04415</name>
</gene>
<dbReference type="GeneID" id="92749424"/>
<protein>
    <submittedName>
        <fullName evidence="1">Type II toxin-antitoxin system RelE/ParE family toxin</fullName>
    </submittedName>
</protein>
<organism evidence="1 2">
    <name type="scientific">Corynebacterium coyleae</name>
    <dbReference type="NCBI Taxonomy" id="53374"/>
    <lineage>
        <taxon>Bacteria</taxon>
        <taxon>Bacillati</taxon>
        <taxon>Actinomycetota</taxon>
        <taxon>Actinomycetes</taxon>
        <taxon>Mycobacteriales</taxon>
        <taxon>Corynebacteriaceae</taxon>
        <taxon>Corynebacterium</taxon>
    </lineage>
</organism>
<dbReference type="Gene3D" id="3.30.2310.20">
    <property type="entry name" value="RelE-like"/>
    <property type="match status" value="1"/>
</dbReference>
<keyword evidence="2" id="KW-1185">Reference proteome</keyword>
<sequence length="102" mass="12298">MVCVRIRFEDKILKRLAEDSTFQPKRWSPELVRAFRRKIQVLANVSDERDLRALKSLRLEQLRGDRVGTSSIRLNRQFRLVIRFETDEDRRIVVVIEMVDYH</sequence>
<reference evidence="1 2" key="1">
    <citation type="submission" date="2021-06" db="EMBL/GenBank/DDBJ databases">
        <title>FDA dAtabase for Regulatory Grade micrObial Sequences (FDA-ARGOS): Supporting development and validation of Infectious Disease Dx tests.</title>
        <authorList>
            <person name="Sproer C."/>
            <person name="Gronow S."/>
            <person name="Severitt S."/>
            <person name="Schroder I."/>
            <person name="Tallon L."/>
            <person name="Sadzewicz L."/>
            <person name="Zhao X."/>
            <person name="Boylan J."/>
            <person name="Ott S."/>
            <person name="Bowen H."/>
            <person name="Vavikolanu K."/>
            <person name="Mehta A."/>
            <person name="Aluvathingal J."/>
            <person name="Nadendla S."/>
            <person name="Lowell S."/>
            <person name="Myers T."/>
            <person name="Yan Y."/>
        </authorList>
    </citation>
    <scope>NUCLEOTIDE SEQUENCE [LARGE SCALE GENOMIC DNA]</scope>
    <source>
        <strain evidence="1 2">FDAARGOS 1425</strain>
    </source>
</reference>
<dbReference type="EMBL" id="CP077302">
    <property type="protein sequence ID" value="QXB19655.1"/>
    <property type="molecule type" value="Genomic_DNA"/>
</dbReference>